<organism evidence="2 3">
    <name type="scientific">Anopheles melas</name>
    <dbReference type="NCBI Taxonomy" id="34690"/>
    <lineage>
        <taxon>Eukaryota</taxon>
        <taxon>Metazoa</taxon>
        <taxon>Ecdysozoa</taxon>
        <taxon>Arthropoda</taxon>
        <taxon>Hexapoda</taxon>
        <taxon>Insecta</taxon>
        <taxon>Pterygota</taxon>
        <taxon>Neoptera</taxon>
        <taxon>Endopterygota</taxon>
        <taxon>Diptera</taxon>
        <taxon>Nematocera</taxon>
        <taxon>Culicoidea</taxon>
        <taxon>Culicidae</taxon>
        <taxon>Anophelinae</taxon>
        <taxon>Anopheles</taxon>
    </lineage>
</organism>
<evidence type="ECO:0000259" key="1">
    <source>
        <dbReference type="PROSITE" id="PS51029"/>
    </source>
</evidence>
<reference evidence="2" key="2">
    <citation type="submission" date="2020-05" db="UniProtKB">
        <authorList>
            <consortium name="EnsemblMetazoa"/>
        </authorList>
    </citation>
    <scope>IDENTIFICATION</scope>
    <source>
        <strain evidence="2">CM1001059</strain>
    </source>
</reference>
<dbReference type="InterPro" id="IPR006578">
    <property type="entry name" value="MADF-dom"/>
</dbReference>
<dbReference type="PANTHER" id="PTHR12243:SF69">
    <property type="entry name" value="SI:CH73-59F11.3"/>
    <property type="match status" value="1"/>
</dbReference>
<proteinExistence type="predicted"/>
<dbReference type="AlphaFoldDB" id="A0A182UB50"/>
<dbReference type="EnsemblMetazoa" id="AMEC017216-RA">
    <property type="protein sequence ID" value="AMEC017216-PA"/>
    <property type="gene ID" value="AMEC017216"/>
</dbReference>
<dbReference type="InterPro" id="IPR039353">
    <property type="entry name" value="TF_Adf1"/>
</dbReference>
<dbReference type="Pfam" id="PF10545">
    <property type="entry name" value="MADF_DNA_bdg"/>
    <property type="match status" value="1"/>
</dbReference>
<evidence type="ECO:0000313" key="2">
    <source>
        <dbReference type="EnsemblMetazoa" id="AMEC017216-PA"/>
    </source>
</evidence>
<accession>A0A182UB50</accession>
<keyword evidence="3" id="KW-1185">Reference proteome</keyword>
<dbReference type="Proteomes" id="UP000075902">
    <property type="component" value="Unassembled WGS sequence"/>
</dbReference>
<dbReference type="GO" id="GO:0005667">
    <property type="term" value="C:transcription regulator complex"/>
    <property type="evidence" value="ECO:0007669"/>
    <property type="project" value="TreeGrafter"/>
</dbReference>
<dbReference type="GO" id="GO:0005634">
    <property type="term" value="C:nucleus"/>
    <property type="evidence" value="ECO:0007669"/>
    <property type="project" value="TreeGrafter"/>
</dbReference>
<sequence length="194" mass="22619">MDEYEDSSMMSEFLIKLKEEVVLTLINTVRRMPELWKQDAPGYRDLCVQQQAWNTIAAQFGVPVENLKEKWKMLRTQFRSNHSKVRNKRLNGSVPKPESIRPVSYVTNCKVEPFIIRTFRNLSKITDQIAQTKASPYSGLLDHLGSVLGRKQQRDFKEIETVLLNCLRELQKFPDVAKERLQGEAETDDEEQLF</sequence>
<dbReference type="PROSITE" id="PS51029">
    <property type="entry name" value="MADF"/>
    <property type="match status" value="1"/>
</dbReference>
<dbReference type="VEuPathDB" id="VectorBase:AMEC017216"/>
<evidence type="ECO:0000313" key="3">
    <source>
        <dbReference type="Proteomes" id="UP000075902"/>
    </source>
</evidence>
<dbReference type="STRING" id="34690.A0A182UB50"/>
<reference evidence="3" key="1">
    <citation type="submission" date="2014-01" db="EMBL/GenBank/DDBJ databases">
        <title>The Genome Sequence of Anopheles melas CM1001059_A (V2).</title>
        <authorList>
            <consortium name="The Broad Institute Genomics Platform"/>
            <person name="Neafsey D.E."/>
            <person name="Besansky N."/>
            <person name="Howell P."/>
            <person name="Walton C."/>
            <person name="Young S.K."/>
            <person name="Zeng Q."/>
            <person name="Gargeya S."/>
            <person name="Fitzgerald M."/>
            <person name="Haas B."/>
            <person name="Abouelleil A."/>
            <person name="Allen A.W."/>
            <person name="Alvarado L."/>
            <person name="Arachchi H.M."/>
            <person name="Berlin A.M."/>
            <person name="Chapman S.B."/>
            <person name="Gainer-Dewar J."/>
            <person name="Goldberg J."/>
            <person name="Griggs A."/>
            <person name="Gujja S."/>
            <person name="Hansen M."/>
            <person name="Howarth C."/>
            <person name="Imamovic A."/>
            <person name="Ireland A."/>
            <person name="Larimer J."/>
            <person name="McCowan C."/>
            <person name="Murphy C."/>
            <person name="Pearson M."/>
            <person name="Poon T.W."/>
            <person name="Priest M."/>
            <person name="Roberts A."/>
            <person name="Saif S."/>
            <person name="Shea T."/>
            <person name="Sisk P."/>
            <person name="Sykes S."/>
            <person name="Wortman J."/>
            <person name="Nusbaum C."/>
            <person name="Birren B."/>
        </authorList>
    </citation>
    <scope>NUCLEOTIDE SEQUENCE [LARGE SCALE GENOMIC DNA]</scope>
    <source>
        <strain evidence="3">CM1001059</strain>
    </source>
</reference>
<dbReference type="SMART" id="SM00595">
    <property type="entry name" value="MADF"/>
    <property type="match status" value="1"/>
</dbReference>
<protein>
    <submittedName>
        <fullName evidence="2">MADF domain-containing protein</fullName>
    </submittedName>
</protein>
<dbReference type="GO" id="GO:0006357">
    <property type="term" value="P:regulation of transcription by RNA polymerase II"/>
    <property type="evidence" value="ECO:0007669"/>
    <property type="project" value="TreeGrafter"/>
</dbReference>
<feature type="domain" description="MADF" evidence="1">
    <location>
        <begin position="24"/>
        <end position="111"/>
    </location>
</feature>
<dbReference type="PANTHER" id="PTHR12243">
    <property type="entry name" value="MADF DOMAIN TRANSCRIPTION FACTOR"/>
    <property type="match status" value="1"/>
</dbReference>
<name>A0A182UB50_9DIPT</name>